<organism evidence="13 14">
    <name type="scientific">Aspergillus granulosus</name>
    <dbReference type="NCBI Taxonomy" id="176169"/>
    <lineage>
        <taxon>Eukaryota</taxon>
        <taxon>Fungi</taxon>
        <taxon>Dikarya</taxon>
        <taxon>Ascomycota</taxon>
        <taxon>Pezizomycotina</taxon>
        <taxon>Eurotiomycetes</taxon>
        <taxon>Eurotiomycetidae</taxon>
        <taxon>Eurotiales</taxon>
        <taxon>Aspergillaceae</taxon>
        <taxon>Aspergillus</taxon>
        <taxon>Aspergillus subgen. Nidulantes</taxon>
    </lineage>
</organism>
<dbReference type="Proteomes" id="UP001610334">
    <property type="component" value="Unassembled WGS sequence"/>
</dbReference>
<dbReference type="EMBL" id="JBFXLT010000045">
    <property type="protein sequence ID" value="KAL2812752.1"/>
    <property type="molecule type" value="Genomic_DNA"/>
</dbReference>
<evidence type="ECO:0000256" key="8">
    <source>
        <dbReference type="ARBA" id="ARBA00023157"/>
    </source>
</evidence>
<comment type="function">
    <text evidence="10">Catalyzes the hydrolysis of complex carboxylic polyesters found in the cell wall of plants. Degrades cutin, a macromolecule that forms the structure of the plant cuticle.</text>
</comment>
<comment type="similarity">
    <text evidence="2 10">Belongs to the cutinase family.</text>
</comment>
<evidence type="ECO:0000256" key="2">
    <source>
        <dbReference type="ARBA" id="ARBA00007534"/>
    </source>
</evidence>
<evidence type="ECO:0000256" key="7">
    <source>
        <dbReference type="ARBA" id="ARBA00022801"/>
    </source>
</evidence>
<dbReference type="InterPro" id="IPR000675">
    <property type="entry name" value="Cutinase/axe"/>
</dbReference>
<dbReference type="SUPFAM" id="SSF53474">
    <property type="entry name" value="alpha/beta-Hydrolases"/>
    <property type="match status" value="1"/>
</dbReference>
<feature type="signal peptide" evidence="12">
    <location>
        <begin position="1"/>
        <end position="15"/>
    </location>
</feature>
<keyword evidence="14" id="KW-1185">Reference proteome</keyword>
<evidence type="ECO:0000256" key="1">
    <source>
        <dbReference type="ARBA" id="ARBA00004613"/>
    </source>
</evidence>
<feature type="compositionally biased region" description="Low complexity" evidence="11">
    <location>
        <begin position="91"/>
        <end position="107"/>
    </location>
</feature>
<evidence type="ECO:0000256" key="10">
    <source>
        <dbReference type="RuleBase" id="RU361263"/>
    </source>
</evidence>
<comment type="catalytic activity">
    <reaction evidence="9 10">
        <text>cutin + H2O = cutin monomers.</text>
        <dbReference type="EC" id="3.1.1.74"/>
    </reaction>
</comment>
<evidence type="ECO:0000256" key="11">
    <source>
        <dbReference type="SAM" id="MobiDB-lite"/>
    </source>
</evidence>
<evidence type="ECO:0000256" key="5">
    <source>
        <dbReference type="ARBA" id="ARBA00022525"/>
    </source>
</evidence>
<evidence type="ECO:0000256" key="9">
    <source>
        <dbReference type="ARBA" id="ARBA00034045"/>
    </source>
</evidence>
<keyword evidence="4 10" id="KW-0719">Serine esterase</keyword>
<dbReference type="InterPro" id="IPR029058">
    <property type="entry name" value="AB_hydrolase_fold"/>
</dbReference>
<dbReference type="EC" id="3.1.1.74" evidence="3 10"/>
<evidence type="ECO:0000313" key="13">
    <source>
        <dbReference type="EMBL" id="KAL2812752.1"/>
    </source>
</evidence>
<gene>
    <name evidence="13" type="ORF">BJX63DRAFT_432449</name>
</gene>
<protein>
    <recommendedName>
        <fullName evidence="3 10">Cutinase</fullName>
        <ecNumber evidence="3 10">3.1.1.74</ecNumber>
    </recommendedName>
</protein>
<dbReference type="PANTHER" id="PTHR48250:SF3">
    <property type="entry name" value="CUTINASE 1-RELATED"/>
    <property type="match status" value="1"/>
</dbReference>
<feature type="compositionally biased region" description="Gly residues" evidence="11">
    <location>
        <begin position="108"/>
        <end position="124"/>
    </location>
</feature>
<accession>A0ABR4HBA9</accession>
<evidence type="ECO:0000256" key="12">
    <source>
        <dbReference type="SAM" id="SignalP"/>
    </source>
</evidence>
<reference evidence="13 14" key="1">
    <citation type="submission" date="2024-07" db="EMBL/GenBank/DDBJ databases">
        <title>Section-level genome sequencing and comparative genomics of Aspergillus sections Usti and Cavernicolus.</title>
        <authorList>
            <consortium name="Lawrence Berkeley National Laboratory"/>
            <person name="Nybo J.L."/>
            <person name="Vesth T.C."/>
            <person name="Theobald S."/>
            <person name="Frisvad J.C."/>
            <person name="Larsen T.O."/>
            <person name="Kjaerboelling I."/>
            <person name="Rothschild-Mancinelli K."/>
            <person name="Lyhne E.K."/>
            <person name="Kogle M.E."/>
            <person name="Barry K."/>
            <person name="Clum A."/>
            <person name="Na H."/>
            <person name="Ledsgaard L."/>
            <person name="Lin J."/>
            <person name="Lipzen A."/>
            <person name="Kuo A."/>
            <person name="Riley R."/>
            <person name="Mondo S."/>
            <person name="Labutti K."/>
            <person name="Haridas S."/>
            <person name="Pangalinan J."/>
            <person name="Salamov A.A."/>
            <person name="Simmons B.A."/>
            <person name="Magnuson J.K."/>
            <person name="Chen J."/>
            <person name="Drula E."/>
            <person name="Henrissat B."/>
            <person name="Wiebenga A."/>
            <person name="Lubbers R.J."/>
            <person name="Gomes A.C."/>
            <person name="Makela M.R."/>
            <person name="Stajich J."/>
            <person name="Grigoriev I.V."/>
            <person name="Mortensen U.H."/>
            <person name="De Vries R.P."/>
            <person name="Baker S.E."/>
            <person name="Andersen M.R."/>
        </authorList>
    </citation>
    <scope>NUCLEOTIDE SEQUENCE [LARGE SCALE GENOMIC DNA]</scope>
    <source>
        <strain evidence="13 14">CBS 588.65</strain>
    </source>
</reference>
<feature type="chain" id="PRO_5045123728" description="Cutinase" evidence="12">
    <location>
        <begin position="16"/>
        <end position="299"/>
    </location>
</feature>
<feature type="compositionally biased region" description="Low complexity" evidence="11">
    <location>
        <begin position="56"/>
        <end position="83"/>
    </location>
</feature>
<feature type="region of interest" description="Disordered" evidence="11">
    <location>
        <begin position="56"/>
        <end position="131"/>
    </location>
</feature>
<name>A0ABR4HBA9_9EURO</name>
<proteinExistence type="inferred from homology"/>
<keyword evidence="7 10" id="KW-0378">Hydrolase</keyword>
<sequence>MKTAVLLTLVVSTLSAPTPTLNTRQLDFCSWASLLPKPGSSSGGFDLSDLGSLIGSGSSSSSASTSTSTSTTGSGDNEWSGLSGLSGLGNWGSSSDSDSSTTSSGSSSGLGGLSGPSGLFGGGSSTSNDVTDNTGCKELTFIFARGTTEIGNMGTVVGPKVGSELASLTGGQVAIQGVDYPASAAGNAQLGAAGGPEMASLVNQALEQCPDTKVVLGGYSQGAMVVHNAARKLSAGQVVGAVTFGDPFKTQEPDNIENFKTWCATGDPVCLNGGNFIAHISYGSDAPEAAQFLVNAAGL</sequence>
<keyword evidence="6 12" id="KW-0732">Signal</keyword>
<evidence type="ECO:0000256" key="4">
    <source>
        <dbReference type="ARBA" id="ARBA00022487"/>
    </source>
</evidence>
<keyword evidence="8" id="KW-1015">Disulfide bond</keyword>
<evidence type="ECO:0000256" key="3">
    <source>
        <dbReference type="ARBA" id="ARBA00013095"/>
    </source>
</evidence>
<dbReference type="Gene3D" id="3.40.50.1820">
    <property type="entry name" value="alpha/beta hydrolase"/>
    <property type="match status" value="1"/>
</dbReference>
<comment type="caution">
    <text evidence="13">The sequence shown here is derived from an EMBL/GenBank/DDBJ whole genome shotgun (WGS) entry which is preliminary data.</text>
</comment>
<dbReference type="InterPro" id="IPR043580">
    <property type="entry name" value="CUTINASE_1"/>
</dbReference>
<dbReference type="PANTHER" id="PTHR48250">
    <property type="entry name" value="CUTINASE 2-RELATED"/>
    <property type="match status" value="1"/>
</dbReference>
<dbReference type="Pfam" id="PF01083">
    <property type="entry name" value="Cutinase"/>
    <property type="match status" value="1"/>
</dbReference>
<dbReference type="PROSITE" id="PS00155">
    <property type="entry name" value="CUTINASE_1"/>
    <property type="match status" value="1"/>
</dbReference>
<evidence type="ECO:0000256" key="6">
    <source>
        <dbReference type="ARBA" id="ARBA00022729"/>
    </source>
</evidence>
<dbReference type="InterPro" id="IPR011150">
    <property type="entry name" value="Cutinase_monf"/>
</dbReference>
<comment type="subcellular location">
    <subcellularLocation>
        <location evidence="1 10">Secreted</location>
    </subcellularLocation>
</comment>
<dbReference type="SMART" id="SM01110">
    <property type="entry name" value="Cutinase"/>
    <property type="match status" value="1"/>
</dbReference>
<evidence type="ECO:0000313" key="14">
    <source>
        <dbReference type="Proteomes" id="UP001610334"/>
    </source>
</evidence>
<keyword evidence="5 10" id="KW-0964">Secreted</keyword>